<proteinExistence type="predicted"/>
<reference evidence="2" key="2">
    <citation type="journal article" date="2023" name="IMA Fungus">
        <title>Comparative genomic study of the Penicillium genus elucidates a diverse pangenome and 15 lateral gene transfer events.</title>
        <authorList>
            <person name="Petersen C."/>
            <person name="Sorensen T."/>
            <person name="Nielsen M.R."/>
            <person name="Sondergaard T.E."/>
            <person name="Sorensen J.L."/>
            <person name="Fitzpatrick D.A."/>
            <person name="Frisvad J.C."/>
            <person name="Nielsen K.L."/>
        </authorList>
    </citation>
    <scope>NUCLEOTIDE SEQUENCE</scope>
    <source>
        <strain evidence="2">IBT 29864</strain>
    </source>
</reference>
<dbReference type="GeneID" id="81443479"/>
<dbReference type="EMBL" id="JAPZBS010000009">
    <property type="protein sequence ID" value="KAJ5358974.1"/>
    <property type="molecule type" value="Genomic_DNA"/>
</dbReference>
<protein>
    <submittedName>
        <fullName evidence="2">Uncharacterized protein</fullName>
    </submittedName>
</protein>
<sequence>MPPKPCRQTAQRPVDFLWVDYEDESSQARDSTLYRTKHAFIRSRSHRLRKETKLEKLKSSITPFPKRHYPVIRDSVLSHPPSGRKDESPTSDEFNLYGPVIVQSPKAGMVEAYPSLCLDMNEDMDLYFDY</sequence>
<keyword evidence="3" id="KW-1185">Reference proteome</keyword>
<organism evidence="2 3">
    <name type="scientific">Penicillium cataractarum</name>
    <dbReference type="NCBI Taxonomy" id="2100454"/>
    <lineage>
        <taxon>Eukaryota</taxon>
        <taxon>Fungi</taxon>
        <taxon>Dikarya</taxon>
        <taxon>Ascomycota</taxon>
        <taxon>Pezizomycotina</taxon>
        <taxon>Eurotiomycetes</taxon>
        <taxon>Eurotiomycetidae</taxon>
        <taxon>Eurotiales</taxon>
        <taxon>Aspergillaceae</taxon>
        <taxon>Penicillium</taxon>
    </lineage>
</organism>
<dbReference type="OrthoDB" id="4363097at2759"/>
<comment type="caution">
    <text evidence="2">The sequence shown here is derived from an EMBL/GenBank/DDBJ whole genome shotgun (WGS) entry which is preliminary data.</text>
</comment>
<evidence type="ECO:0000313" key="3">
    <source>
        <dbReference type="Proteomes" id="UP001147782"/>
    </source>
</evidence>
<dbReference type="AlphaFoldDB" id="A0A9W9UWA1"/>
<reference evidence="2" key="1">
    <citation type="submission" date="2022-11" db="EMBL/GenBank/DDBJ databases">
        <authorList>
            <person name="Petersen C."/>
        </authorList>
    </citation>
    <scope>NUCLEOTIDE SEQUENCE</scope>
    <source>
        <strain evidence="2">IBT 29864</strain>
    </source>
</reference>
<gene>
    <name evidence="2" type="ORF">N7496_011387</name>
</gene>
<dbReference type="RefSeq" id="XP_056550260.1">
    <property type="nucleotide sequence ID" value="XM_056704300.1"/>
</dbReference>
<feature type="region of interest" description="Disordered" evidence="1">
    <location>
        <begin position="72"/>
        <end position="96"/>
    </location>
</feature>
<name>A0A9W9UWA1_9EURO</name>
<dbReference type="Proteomes" id="UP001147782">
    <property type="component" value="Unassembled WGS sequence"/>
</dbReference>
<accession>A0A9W9UWA1</accession>
<evidence type="ECO:0000313" key="2">
    <source>
        <dbReference type="EMBL" id="KAJ5358974.1"/>
    </source>
</evidence>
<evidence type="ECO:0000256" key="1">
    <source>
        <dbReference type="SAM" id="MobiDB-lite"/>
    </source>
</evidence>